<evidence type="ECO:0000313" key="5">
    <source>
        <dbReference type="EMBL" id="PCD32713.1"/>
    </source>
</evidence>
<dbReference type="Pfam" id="PF10551">
    <property type="entry name" value="MULE"/>
    <property type="match status" value="1"/>
</dbReference>
<protein>
    <recommendedName>
        <fullName evidence="7">MULE transposase domain-containing protein</fullName>
    </recommendedName>
</protein>
<evidence type="ECO:0000259" key="3">
    <source>
        <dbReference type="Pfam" id="PF09262"/>
    </source>
</evidence>
<evidence type="ECO:0008006" key="7">
    <source>
        <dbReference type="Google" id="ProtNLM"/>
    </source>
</evidence>
<evidence type="ECO:0000259" key="4">
    <source>
        <dbReference type="Pfam" id="PF10551"/>
    </source>
</evidence>
<dbReference type="InterPro" id="IPR009010">
    <property type="entry name" value="Asp_de-COase-like_dom_sf"/>
</dbReference>
<dbReference type="PANTHER" id="PTHR47718:SF3">
    <property type="entry name" value="PROTEIN FAR1-RELATED SEQUENCE 5-LIKE"/>
    <property type="match status" value="1"/>
</dbReference>
<dbReference type="Pfam" id="PF09262">
    <property type="entry name" value="PEX-1N"/>
    <property type="match status" value="1"/>
</dbReference>
<name>A0A2H3H401_FUSOX</name>
<dbReference type="AlphaFoldDB" id="A0A2H3H401"/>
<evidence type="ECO:0000256" key="2">
    <source>
        <dbReference type="ARBA" id="ARBA00022840"/>
    </source>
</evidence>
<dbReference type="GO" id="GO:0005777">
    <property type="term" value="C:peroxisome"/>
    <property type="evidence" value="ECO:0007669"/>
    <property type="project" value="InterPro"/>
</dbReference>
<keyword evidence="2" id="KW-0067">ATP-binding</keyword>
<evidence type="ECO:0000313" key="6">
    <source>
        <dbReference type="Proteomes" id="UP000219602"/>
    </source>
</evidence>
<organism evidence="5 6">
    <name type="scientific">Fusarium oxysporum f. sp. radicis-cucumerinum</name>
    <dbReference type="NCBI Taxonomy" id="327505"/>
    <lineage>
        <taxon>Eukaryota</taxon>
        <taxon>Fungi</taxon>
        <taxon>Dikarya</taxon>
        <taxon>Ascomycota</taxon>
        <taxon>Pezizomycotina</taxon>
        <taxon>Sordariomycetes</taxon>
        <taxon>Hypocreomycetidae</taxon>
        <taxon>Hypocreales</taxon>
        <taxon>Nectriaceae</taxon>
        <taxon>Fusarium</taxon>
        <taxon>Fusarium oxysporum species complex</taxon>
    </lineage>
</organism>
<reference evidence="5 6" key="2">
    <citation type="journal article" date="2017" name="Sci. Rep.">
        <title>A mobile pathogenicity chromosome in Fusarium oxysporum for infection of multiple cucurbit species.</title>
        <authorList>
            <person name="van Dam P."/>
            <person name="Fokkens L."/>
            <person name="Ayukawa Y."/>
            <person name="van der Gragt M."/>
            <person name="Ter Horst A."/>
            <person name="Brankovics B."/>
            <person name="Houterman P.M."/>
            <person name="Arie T."/>
            <person name="Rep M."/>
        </authorList>
    </citation>
    <scope>NUCLEOTIDE SEQUENCE [LARGE SCALE GENOMIC DNA]</scope>
    <source>
        <strain evidence="5 6">Forc016</strain>
    </source>
</reference>
<feature type="domain" description="MULE transposase" evidence="4">
    <location>
        <begin position="8"/>
        <end position="105"/>
    </location>
</feature>
<comment type="caution">
    <text evidence="5">The sequence shown here is derived from an EMBL/GenBank/DDBJ whole genome shotgun (WGS) entry which is preliminary data.</text>
</comment>
<dbReference type="EMBL" id="MABQ02000006">
    <property type="protein sequence ID" value="PCD32713.1"/>
    <property type="molecule type" value="Genomic_DNA"/>
</dbReference>
<feature type="domain" description="Peroxisomal ATPase PEX1 N-terminal C-lobe" evidence="3">
    <location>
        <begin position="147"/>
        <end position="230"/>
    </location>
</feature>
<sequence length="285" mass="31960">MWRRFPEVISFDNAYNTNRFKLPLFQVTGQTCLGTVFNAAFELIDNERFEGFQFLTNSVRTLLDRYSIRNPDVIITDFNDQMQKALGVEFQDAQQQLCIHHINSNKPPTTRESSLVEIDAAFALTLGLSDGQEVTVALHLESPLVDTVNIEPLTPEDWEIIELHASFLEFSLIRKVRALPDSGYNSSGGSGHSDHPITLHLTPTTTANIKLVSPHPDPNSPFVKLGPNAESLLHQNRERDLLVATHEQAAMAGPVKPPKSTYFSEELIEHVAQICLIANKMRMKT</sequence>
<dbReference type="STRING" id="327505.A0A2H3H401"/>
<proteinExistence type="predicted"/>
<accession>A0A2H3H401</accession>
<dbReference type="PANTHER" id="PTHR47718">
    <property type="entry name" value="OS01G0519700 PROTEIN"/>
    <property type="match status" value="1"/>
</dbReference>
<dbReference type="InterPro" id="IPR015342">
    <property type="entry name" value="PEX1-N_C-lobe"/>
</dbReference>
<dbReference type="Proteomes" id="UP000219602">
    <property type="component" value="Chromosome 8"/>
</dbReference>
<dbReference type="InterPro" id="IPR018289">
    <property type="entry name" value="MULE_transposase_dom"/>
</dbReference>
<dbReference type="SUPFAM" id="SSF54585">
    <property type="entry name" value="Cdc48 domain 2-like"/>
    <property type="match status" value="1"/>
</dbReference>
<reference evidence="5 6" key="1">
    <citation type="journal article" date="2016" name="Environ. Microbiol.">
        <title>Effector profiles distinguish formae speciales of Fusarium oxysporum.</title>
        <authorList>
            <person name="van Dam P."/>
            <person name="Fokkens L."/>
            <person name="Schmidt S.M."/>
            <person name="Linmans J.H."/>
            <person name="Kistler H.C."/>
            <person name="Ma L.J."/>
            <person name="Rep M."/>
        </authorList>
    </citation>
    <scope>NUCLEOTIDE SEQUENCE [LARGE SCALE GENOMIC DNA]</scope>
    <source>
        <strain evidence="5 6">Forc016</strain>
    </source>
</reference>
<evidence type="ECO:0000256" key="1">
    <source>
        <dbReference type="ARBA" id="ARBA00022741"/>
    </source>
</evidence>
<dbReference type="InterPro" id="IPR029067">
    <property type="entry name" value="CDC48_domain_2-like_sf"/>
</dbReference>
<dbReference type="SUPFAM" id="SSF50692">
    <property type="entry name" value="ADC-like"/>
    <property type="match status" value="1"/>
</dbReference>
<dbReference type="GO" id="GO:0007031">
    <property type="term" value="P:peroxisome organization"/>
    <property type="evidence" value="ECO:0007669"/>
    <property type="project" value="InterPro"/>
</dbReference>
<dbReference type="GO" id="GO:0005524">
    <property type="term" value="F:ATP binding"/>
    <property type="evidence" value="ECO:0007669"/>
    <property type="project" value="UniProtKB-KW"/>
</dbReference>
<dbReference type="Gene3D" id="3.10.330.10">
    <property type="match status" value="1"/>
</dbReference>
<gene>
    <name evidence="5" type="ORF">AU210_008956</name>
</gene>
<keyword evidence="1" id="KW-0547">Nucleotide-binding</keyword>